<keyword evidence="3" id="KW-0805">Transcription regulation</keyword>
<evidence type="ECO:0000313" key="9">
    <source>
        <dbReference type="EMBL" id="AUB82860.1"/>
    </source>
</evidence>
<keyword evidence="5" id="KW-0804">Transcription</keyword>
<dbReference type="OrthoDB" id="9800897at2"/>
<dbReference type="GO" id="GO:0000156">
    <property type="term" value="F:phosphorelay response regulator activity"/>
    <property type="evidence" value="ECO:0007669"/>
    <property type="project" value="TreeGrafter"/>
</dbReference>
<gene>
    <name evidence="9" type="ORF">THSYN_19215</name>
</gene>
<dbReference type="Pfam" id="PF13581">
    <property type="entry name" value="HATPase_c_2"/>
    <property type="match status" value="1"/>
</dbReference>
<evidence type="ECO:0000256" key="6">
    <source>
        <dbReference type="PROSITE-ProRule" id="PRU00169"/>
    </source>
</evidence>
<accession>A0A2K8UB93</accession>
<evidence type="ECO:0000256" key="7">
    <source>
        <dbReference type="SAM" id="Coils"/>
    </source>
</evidence>
<keyword evidence="4" id="KW-0238">DNA-binding</keyword>
<dbReference type="AlphaFoldDB" id="A0A2K8UB93"/>
<dbReference type="KEGG" id="tsy:THSYN_19215"/>
<dbReference type="GO" id="GO:0032993">
    <property type="term" value="C:protein-DNA complex"/>
    <property type="evidence" value="ECO:0007669"/>
    <property type="project" value="TreeGrafter"/>
</dbReference>
<dbReference type="GO" id="GO:0000976">
    <property type="term" value="F:transcription cis-regulatory region binding"/>
    <property type="evidence" value="ECO:0007669"/>
    <property type="project" value="TreeGrafter"/>
</dbReference>
<dbReference type="SUPFAM" id="SSF52172">
    <property type="entry name" value="CheY-like"/>
    <property type="match status" value="1"/>
</dbReference>
<evidence type="ECO:0000313" key="10">
    <source>
        <dbReference type="Proteomes" id="UP000232638"/>
    </source>
</evidence>
<proteinExistence type="predicted"/>
<keyword evidence="10" id="KW-1185">Reference proteome</keyword>
<dbReference type="GO" id="GO:0005829">
    <property type="term" value="C:cytosol"/>
    <property type="evidence" value="ECO:0007669"/>
    <property type="project" value="TreeGrafter"/>
</dbReference>
<sequence length="299" mass="33158">MKNAQILVVEDDEFIADLIAINLAGKGCQVTQAQDGQAAWDLIEASATEFDAILLDRKMPRMDGLTLLGKLRARPQTAQVPVIMVTAMDAKASILEGLQAGASYYLTKPLQIDVLLVVVQAAVDQCRQYRQLQQNVRQTEQALRFLTSAGFQYRRLDEVNVLAGLLARLCPQPDRVALGLRELMINAVEHGNLGIDYAGKSQLLLDGDLAAELERRQQLAENADKRVEIRFERTPESILFTVRDQGEGFAWNAYLDFDPERAFDPHGRGIAIARAMSFDTLEYLGNGNTVRVSVALRDA</sequence>
<reference evidence="9 10" key="1">
    <citation type="submission" date="2017-03" db="EMBL/GenBank/DDBJ databases">
        <title>Complete genome sequence of Candidatus 'Thiodictyon syntrophicum' sp. nov. strain Cad16T, a photolithoautotroph purple sulfur bacterium isolated from an alpine meromictic lake.</title>
        <authorList>
            <person name="Luedin S.M."/>
            <person name="Pothier J.F."/>
            <person name="Danza F."/>
            <person name="Storelli N."/>
            <person name="Wittwer M."/>
            <person name="Tonolla M."/>
        </authorList>
    </citation>
    <scope>NUCLEOTIDE SEQUENCE [LARGE SCALE GENOMIC DNA]</scope>
    <source>
        <strain evidence="9 10">Cad16T</strain>
    </source>
</reference>
<dbReference type="InterPro" id="IPR039420">
    <property type="entry name" value="WalR-like"/>
</dbReference>
<evidence type="ECO:0000256" key="5">
    <source>
        <dbReference type="ARBA" id="ARBA00023163"/>
    </source>
</evidence>
<dbReference type="PANTHER" id="PTHR48111:SF1">
    <property type="entry name" value="TWO-COMPONENT RESPONSE REGULATOR ORR33"/>
    <property type="match status" value="1"/>
</dbReference>
<dbReference type="InterPro" id="IPR001789">
    <property type="entry name" value="Sig_transdc_resp-reg_receiver"/>
</dbReference>
<dbReference type="InterPro" id="IPR003594">
    <property type="entry name" value="HATPase_dom"/>
</dbReference>
<protein>
    <recommendedName>
        <fullName evidence="8">Response regulatory domain-containing protein</fullName>
    </recommendedName>
</protein>
<evidence type="ECO:0000256" key="4">
    <source>
        <dbReference type="ARBA" id="ARBA00023125"/>
    </source>
</evidence>
<keyword evidence="2" id="KW-0902">Two-component regulatory system</keyword>
<dbReference type="Gene3D" id="3.30.565.10">
    <property type="entry name" value="Histidine kinase-like ATPase, C-terminal domain"/>
    <property type="match status" value="1"/>
</dbReference>
<feature type="coiled-coil region" evidence="7">
    <location>
        <begin position="122"/>
        <end position="149"/>
    </location>
</feature>
<dbReference type="SMART" id="SM00448">
    <property type="entry name" value="REC"/>
    <property type="match status" value="1"/>
</dbReference>
<dbReference type="InterPro" id="IPR011006">
    <property type="entry name" value="CheY-like_superfamily"/>
</dbReference>
<dbReference type="RefSeq" id="WP_100920566.1">
    <property type="nucleotide sequence ID" value="NZ_CP020370.1"/>
</dbReference>
<dbReference type="CDD" id="cd16936">
    <property type="entry name" value="HATPase_RsbW-like"/>
    <property type="match status" value="1"/>
</dbReference>
<dbReference type="Proteomes" id="UP000232638">
    <property type="component" value="Chromosome"/>
</dbReference>
<organism evidence="9 10">
    <name type="scientific">Candidatus Thiodictyon syntrophicum</name>
    <dbReference type="NCBI Taxonomy" id="1166950"/>
    <lineage>
        <taxon>Bacteria</taxon>
        <taxon>Pseudomonadati</taxon>
        <taxon>Pseudomonadota</taxon>
        <taxon>Gammaproteobacteria</taxon>
        <taxon>Chromatiales</taxon>
        <taxon>Chromatiaceae</taxon>
        <taxon>Thiodictyon</taxon>
    </lineage>
</organism>
<evidence type="ECO:0000259" key="8">
    <source>
        <dbReference type="PROSITE" id="PS50110"/>
    </source>
</evidence>
<keyword evidence="7" id="KW-0175">Coiled coil</keyword>
<name>A0A2K8UB93_9GAMM</name>
<evidence type="ECO:0000256" key="3">
    <source>
        <dbReference type="ARBA" id="ARBA00023015"/>
    </source>
</evidence>
<keyword evidence="1 6" id="KW-0597">Phosphoprotein</keyword>
<dbReference type="PANTHER" id="PTHR48111">
    <property type="entry name" value="REGULATOR OF RPOS"/>
    <property type="match status" value="1"/>
</dbReference>
<evidence type="ECO:0000256" key="1">
    <source>
        <dbReference type="ARBA" id="ARBA00022553"/>
    </source>
</evidence>
<dbReference type="PROSITE" id="PS50110">
    <property type="entry name" value="RESPONSE_REGULATORY"/>
    <property type="match status" value="1"/>
</dbReference>
<evidence type="ECO:0000256" key="2">
    <source>
        <dbReference type="ARBA" id="ARBA00023012"/>
    </source>
</evidence>
<dbReference type="Pfam" id="PF00072">
    <property type="entry name" value="Response_reg"/>
    <property type="match status" value="1"/>
</dbReference>
<dbReference type="InterPro" id="IPR036890">
    <property type="entry name" value="HATPase_C_sf"/>
</dbReference>
<feature type="domain" description="Response regulatory" evidence="8">
    <location>
        <begin position="5"/>
        <end position="123"/>
    </location>
</feature>
<dbReference type="GO" id="GO:0006355">
    <property type="term" value="P:regulation of DNA-templated transcription"/>
    <property type="evidence" value="ECO:0007669"/>
    <property type="project" value="TreeGrafter"/>
</dbReference>
<dbReference type="SUPFAM" id="SSF55874">
    <property type="entry name" value="ATPase domain of HSP90 chaperone/DNA topoisomerase II/histidine kinase"/>
    <property type="match status" value="1"/>
</dbReference>
<feature type="modified residue" description="4-aspartylphosphate" evidence="6">
    <location>
        <position position="56"/>
    </location>
</feature>
<dbReference type="CDD" id="cd17574">
    <property type="entry name" value="REC_OmpR"/>
    <property type="match status" value="1"/>
</dbReference>
<dbReference type="Gene3D" id="3.40.50.2300">
    <property type="match status" value="1"/>
</dbReference>
<dbReference type="EMBL" id="CP020370">
    <property type="protein sequence ID" value="AUB82860.1"/>
    <property type="molecule type" value="Genomic_DNA"/>
</dbReference>